<dbReference type="PANTHER" id="PTHR30385">
    <property type="entry name" value="SIGMA FACTOR F FLAGELLAR"/>
    <property type="match status" value="1"/>
</dbReference>
<dbReference type="SUPFAM" id="SSF88946">
    <property type="entry name" value="Sigma2 domain of RNA polymerase sigma factors"/>
    <property type="match status" value="1"/>
</dbReference>
<proteinExistence type="predicted"/>
<evidence type="ECO:0000256" key="3">
    <source>
        <dbReference type="ARBA" id="ARBA00023125"/>
    </source>
</evidence>
<sequence>MDETGFHIWRIGDVDVVRVEGVLDFSASVRLRLTLFGRLDAGARHIEVDLSRVRLLDASAVNVLLKVRERLVEDDGSLAARGATGLALEVLEIAGVAKQLGAHEPLAERLSDPTADTATPAAAPGRGAQGRWGDEINEMIGQMCRAPAGSPARAALRDRVITLCLPFVERLARRFGGLGEASADLGQVAALSLVKAVDRFDPELAVDFAAYATPTVVGELKRHFRDRGWAVRVPRRLQELRIDINRARDDLTHDLNRSPTVTDIARRLDVDEEQVIEAMTAAGAYRTTSLFTPVGGEDGSTLMDLLGEEDASIAAVDAHESLKPLLATLPAREKDILAMRFFGNLTQAQIAERLGISQMHVSRLLARTLAQLRRGMEADA</sequence>
<accession>A0A8J3Z9P9</accession>
<keyword evidence="4" id="KW-0804">Transcription</keyword>
<dbReference type="Gene3D" id="3.30.750.24">
    <property type="entry name" value="STAS domain"/>
    <property type="match status" value="1"/>
</dbReference>
<dbReference type="PROSITE" id="PS50801">
    <property type="entry name" value="STAS"/>
    <property type="match status" value="1"/>
</dbReference>
<feature type="compositionally biased region" description="Low complexity" evidence="5">
    <location>
        <begin position="112"/>
        <end position="124"/>
    </location>
</feature>
<dbReference type="InterPro" id="IPR013325">
    <property type="entry name" value="RNA_pol_sigma_r2"/>
</dbReference>
<dbReference type="InterPro" id="IPR036513">
    <property type="entry name" value="STAS_dom_sf"/>
</dbReference>
<gene>
    <name evidence="7" type="ORF">Vau01_074850</name>
</gene>
<dbReference type="NCBIfam" id="TIGR02937">
    <property type="entry name" value="sigma70-ECF"/>
    <property type="match status" value="1"/>
</dbReference>
<name>A0A8J3Z9P9_9ACTN</name>
<keyword evidence="3" id="KW-0238">DNA-binding</keyword>
<dbReference type="NCBIfam" id="TIGR02980">
    <property type="entry name" value="SigBFG"/>
    <property type="match status" value="1"/>
</dbReference>
<dbReference type="SUPFAM" id="SSF88659">
    <property type="entry name" value="Sigma3 and sigma4 domains of RNA polymerase sigma factors"/>
    <property type="match status" value="2"/>
</dbReference>
<evidence type="ECO:0000313" key="7">
    <source>
        <dbReference type="EMBL" id="GIJ59969.1"/>
    </source>
</evidence>
<dbReference type="GO" id="GO:0016987">
    <property type="term" value="F:sigma factor activity"/>
    <property type="evidence" value="ECO:0007669"/>
    <property type="project" value="UniProtKB-KW"/>
</dbReference>
<evidence type="ECO:0000256" key="4">
    <source>
        <dbReference type="ARBA" id="ARBA00023163"/>
    </source>
</evidence>
<dbReference type="GO" id="GO:0006352">
    <property type="term" value="P:DNA-templated transcription initiation"/>
    <property type="evidence" value="ECO:0007669"/>
    <property type="project" value="InterPro"/>
</dbReference>
<dbReference type="InterPro" id="IPR014284">
    <property type="entry name" value="RNA_pol_sigma-70_dom"/>
</dbReference>
<evidence type="ECO:0000313" key="8">
    <source>
        <dbReference type="Proteomes" id="UP000612585"/>
    </source>
</evidence>
<dbReference type="RefSeq" id="WP_204003515.1">
    <property type="nucleotide sequence ID" value="NZ_BOPG01000049.1"/>
</dbReference>
<dbReference type="CDD" id="cd07043">
    <property type="entry name" value="STAS_anti-anti-sigma_factors"/>
    <property type="match status" value="1"/>
</dbReference>
<protein>
    <recommendedName>
        <fullName evidence="6">STAS domain-containing protein</fullName>
    </recommendedName>
</protein>
<dbReference type="Pfam" id="PF04542">
    <property type="entry name" value="Sigma70_r2"/>
    <property type="match status" value="1"/>
</dbReference>
<dbReference type="PRINTS" id="PR00046">
    <property type="entry name" value="SIGMA70FCT"/>
</dbReference>
<keyword evidence="1" id="KW-0805">Transcription regulation</keyword>
<dbReference type="InterPro" id="IPR007624">
    <property type="entry name" value="RNA_pol_sigma70_r3"/>
</dbReference>
<dbReference type="InterPro" id="IPR014322">
    <property type="entry name" value="RNA_pol_sigma-B/F/G"/>
</dbReference>
<organism evidence="7 8">
    <name type="scientific">Virgisporangium aurantiacum</name>
    <dbReference type="NCBI Taxonomy" id="175570"/>
    <lineage>
        <taxon>Bacteria</taxon>
        <taxon>Bacillati</taxon>
        <taxon>Actinomycetota</taxon>
        <taxon>Actinomycetes</taxon>
        <taxon>Micromonosporales</taxon>
        <taxon>Micromonosporaceae</taxon>
        <taxon>Virgisporangium</taxon>
    </lineage>
</organism>
<dbReference type="Pfam" id="PF04539">
    <property type="entry name" value="Sigma70_r3"/>
    <property type="match status" value="1"/>
</dbReference>
<dbReference type="Gene3D" id="1.10.10.10">
    <property type="entry name" value="Winged helix-like DNA-binding domain superfamily/Winged helix DNA-binding domain"/>
    <property type="match status" value="2"/>
</dbReference>
<dbReference type="InterPro" id="IPR000943">
    <property type="entry name" value="RNA_pol_sigma70"/>
</dbReference>
<evidence type="ECO:0000256" key="1">
    <source>
        <dbReference type="ARBA" id="ARBA00023015"/>
    </source>
</evidence>
<comment type="caution">
    <text evidence="7">The sequence shown here is derived from an EMBL/GenBank/DDBJ whole genome shotgun (WGS) entry which is preliminary data.</text>
</comment>
<dbReference type="GO" id="GO:0003677">
    <property type="term" value="F:DNA binding"/>
    <property type="evidence" value="ECO:0007669"/>
    <property type="project" value="UniProtKB-KW"/>
</dbReference>
<evidence type="ECO:0000256" key="2">
    <source>
        <dbReference type="ARBA" id="ARBA00023082"/>
    </source>
</evidence>
<reference evidence="7" key="1">
    <citation type="submission" date="2021-01" db="EMBL/GenBank/DDBJ databases">
        <title>Whole genome shotgun sequence of Virgisporangium aurantiacum NBRC 16421.</title>
        <authorList>
            <person name="Komaki H."/>
            <person name="Tamura T."/>
        </authorList>
    </citation>
    <scope>NUCLEOTIDE SEQUENCE</scope>
    <source>
        <strain evidence="7">NBRC 16421</strain>
    </source>
</reference>
<dbReference type="InterPro" id="IPR007627">
    <property type="entry name" value="RNA_pol_sigma70_r2"/>
</dbReference>
<dbReference type="InterPro" id="IPR058548">
    <property type="entry name" value="MlaB-like_STAS"/>
</dbReference>
<dbReference type="InterPro" id="IPR002645">
    <property type="entry name" value="STAS_dom"/>
</dbReference>
<dbReference type="SUPFAM" id="SSF52091">
    <property type="entry name" value="SpoIIaa-like"/>
    <property type="match status" value="1"/>
</dbReference>
<dbReference type="AlphaFoldDB" id="A0A8J3Z9P9"/>
<feature type="domain" description="STAS" evidence="6">
    <location>
        <begin position="13"/>
        <end position="117"/>
    </location>
</feature>
<dbReference type="Gene3D" id="1.20.120.1810">
    <property type="match status" value="1"/>
</dbReference>
<dbReference type="InterPro" id="IPR007630">
    <property type="entry name" value="RNA_pol_sigma70_r4"/>
</dbReference>
<dbReference type="Pfam" id="PF04545">
    <property type="entry name" value="Sigma70_r4"/>
    <property type="match status" value="1"/>
</dbReference>
<dbReference type="CDD" id="cd06171">
    <property type="entry name" value="Sigma70_r4"/>
    <property type="match status" value="1"/>
</dbReference>
<keyword evidence="2" id="KW-0731">Sigma factor</keyword>
<keyword evidence="8" id="KW-1185">Reference proteome</keyword>
<evidence type="ECO:0000259" key="6">
    <source>
        <dbReference type="PROSITE" id="PS50801"/>
    </source>
</evidence>
<feature type="region of interest" description="Disordered" evidence="5">
    <location>
        <begin position="108"/>
        <end position="128"/>
    </location>
</feature>
<dbReference type="InterPro" id="IPR036388">
    <property type="entry name" value="WH-like_DNA-bd_sf"/>
</dbReference>
<dbReference type="InterPro" id="IPR013324">
    <property type="entry name" value="RNA_pol_sigma_r3/r4-like"/>
</dbReference>
<dbReference type="Pfam" id="PF13466">
    <property type="entry name" value="STAS_2"/>
    <property type="match status" value="1"/>
</dbReference>
<dbReference type="Proteomes" id="UP000612585">
    <property type="component" value="Unassembled WGS sequence"/>
</dbReference>
<dbReference type="EMBL" id="BOPG01000049">
    <property type="protein sequence ID" value="GIJ59969.1"/>
    <property type="molecule type" value="Genomic_DNA"/>
</dbReference>
<dbReference type="PANTHER" id="PTHR30385:SF4">
    <property type="entry name" value="RNA POLYMERASE SIGMA-E FACTOR"/>
    <property type="match status" value="1"/>
</dbReference>
<evidence type="ECO:0000256" key="5">
    <source>
        <dbReference type="SAM" id="MobiDB-lite"/>
    </source>
</evidence>